<sequence>MGESPGHFSPRLAISRPARSADLCFLQSHQLWQK</sequence>
<evidence type="ECO:0000313" key="2">
    <source>
        <dbReference type="Proteomes" id="UP000265520"/>
    </source>
</evidence>
<keyword evidence="2" id="KW-1185">Reference proteome</keyword>
<dbReference type="AlphaFoldDB" id="A0A392UYF2"/>
<dbReference type="Proteomes" id="UP000265520">
    <property type="component" value="Unassembled WGS sequence"/>
</dbReference>
<accession>A0A392UYF2</accession>
<comment type="caution">
    <text evidence="1">The sequence shown here is derived from an EMBL/GenBank/DDBJ whole genome shotgun (WGS) entry which is preliminary data.</text>
</comment>
<organism evidence="1 2">
    <name type="scientific">Trifolium medium</name>
    <dbReference type="NCBI Taxonomy" id="97028"/>
    <lineage>
        <taxon>Eukaryota</taxon>
        <taxon>Viridiplantae</taxon>
        <taxon>Streptophyta</taxon>
        <taxon>Embryophyta</taxon>
        <taxon>Tracheophyta</taxon>
        <taxon>Spermatophyta</taxon>
        <taxon>Magnoliopsida</taxon>
        <taxon>eudicotyledons</taxon>
        <taxon>Gunneridae</taxon>
        <taxon>Pentapetalae</taxon>
        <taxon>rosids</taxon>
        <taxon>fabids</taxon>
        <taxon>Fabales</taxon>
        <taxon>Fabaceae</taxon>
        <taxon>Papilionoideae</taxon>
        <taxon>50 kb inversion clade</taxon>
        <taxon>NPAAA clade</taxon>
        <taxon>Hologalegina</taxon>
        <taxon>IRL clade</taxon>
        <taxon>Trifolieae</taxon>
        <taxon>Trifolium</taxon>
    </lineage>
</organism>
<dbReference type="EMBL" id="LXQA011009617">
    <property type="protein sequence ID" value="MCI81046.1"/>
    <property type="molecule type" value="Genomic_DNA"/>
</dbReference>
<name>A0A392UYF2_9FABA</name>
<reference evidence="1 2" key="1">
    <citation type="journal article" date="2018" name="Front. Plant Sci.">
        <title>Red Clover (Trifolium pratense) and Zigzag Clover (T. medium) - A Picture of Genomic Similarities and Differences.</title>
        <authorList>
            <person name="Dluhosova J."/>
            <person name="Istvanek J."/>
            <person name="Nedelnik J."/>
            <person name="Repkova J."/>
        </authorList>
    </citation>
    <scope>NUCLEOTIDE SEQUENCE [LARGE SCALE GENOMIC DNA]</scope>
    <source>
        <strain evidence="2">cv. 10/8</strain>
        <tissue evidence="1">Leaf</tissue>
    </source>
</reference>
<feature type="non-terminal residue" evidence="1">
    <location>
        <position position="34"/>
    </location>
</feature>
<protein>
    <submittedName>
        <fullName evidence="1">Uncharacterized protein</fullName>
    </submittedName>
</protein>
<proteinExistence type="predicted"/>
<evidence type="ECO:0000313" key="1">
    <source>
        <dbReference type="EMBL" id="MCI81046.1"/>
    </source>
</evidence>